<dbReference type="PANTHER" id="PTHR21534">
    <property type="entry name" value="KATANIN-INTERACTING PROTEIN"/>
    <property type="match status" value="1"/>
</dbReference>
<name>A0A1J4JA88_9EUKA</name>
<dbReference type="InterPro" id="IPR026704">
    <property type="entry name" value="KATNIP"/>
</dbReference>
<dbReference type="PANTHER" id="PTHR21534:SF0">
    <property type="entry name" value="KATANIN-INTERACTING PROTEIN"/>
    <property type="match status" value="1"/>
</dbReference>
<dbReference type="Proteomes" id="UP000179807">
    <property type="component" value="Unassembled WGS sequence"/>
</dbReference>
<reference evidence="1" key="1">
    <citation type="submission" date="2016-10" db="EMBL/GenBank/DDBJ databases">
        <authorList>
            <person name="Benchimol M."/>
            <person name="Almeida L.G."/>
            <person name="Vasconcelos A.T."/>
            <person name="Perreira-Neves A."/>
            <person name="Rosa I.A."/>
            <person name="Tasca T."/>
            <person name="Bogo M.R."/>
            <person name="de Souza W."/>
        </authorList>
    </citation>
    <scope>NUCLEOTIDE SEQUENCE [LARGE SCALE GENOMIC DNA]</scope>
    <source>
        <strain evidence="1">K</strain>
    </source>
</reference>
<evidence type="ECO:0008006" key="3">
    <source>
        <dbReference type="Google" id="ProtNLM"/>
    </source>
</evidence>
<dbReference type="OrthoDB" id="304622at2759"/>
<dbReference type="GeneID" id="94830627"/>
<organism evidence="1 2">
    <name type="scientific">Tritrichomonas foetus</name>
    <dbReference type="NCBI Taxonomy" id="1144522"/>
    <lineage>
        <taxon>Eukaryota</taxon>
        <taxon>Metamonada</taxon>
        <taxon>Parabasalia</taxon>
        <taxon>Tritrichomonadida</taxon>
        <taxon>Tritrichomonadidae</taxon>
        <taxon>Tritrichomonas</taxon>
    </lineage>
</organism>
<comment type="caution">
    <text evidence="1">The sequence shown here is derived from an EMBL/GenBank/DDBJ whole genome shotgun (WGS) entry which is preliminary data.</text>
</comment>
<evidence type="ECO:0000313" key="2">
    <source>
        <dbReference type="Proteomes" id="UP000179807"/>
    </source>
</evidence>
<proteinExistence type="predicted"/>
<dbReference type="VEuPathDB" id="TrichDB:TRFO_11235"/>
<accession>A0A1J4JA88</accession>
<sequence>MRIGNVTQVKSQNIVFSRITKQPYLGSMTPKLAISSKLSSLSLANPIRRPAFLSSQKSQPLEPLEKIANEAYISGSKSKFSCMNQIITNRHEVIIRINSNWGNGSRISCSKIDIIGSQKKPLTINKITMFPIQDTIIDFDCLVSGSLIKDKDDPVWSMKWPPEAPLKNIDLIFDIMTSDSLETIRIWPISFNIDENIKNASIIVDKMLIFSGNLANDFGITIPLNDMMNKKKPIDYKPFPIDHFGILPFRAITSLTIHIMESYKSSERFGLQQIILFDGEGDFFDVREKAIVSAEYCGSNGKTILDIFYGPNEKRSNESKKMWQADLTKSSRIMIRFQHPILISAVSIITLRPVPGPIDVGVKKVRIVAGKNTVYTGKLAHDFPHFDDSRECTNVIFLYDNESVRENVLRIAYPEKTMYFNPENELYTSITEESIVVNKI</sequence>
<evidence type="ECO:0000313" key="1">
    <source>
        <dbReference type="EMBL" id="OHS94365.1"/>
    </source>
</evidence>
<keyword evidence="2" id="KW-1185">Reference proteome</keyword>
<dbReference type="RefSeq" id="XP_068347502.1">
    <property type="nucleotide sequence ID" value="XM_068495923.1"/>
</dbReference>
<protein>
    <recommendedName>
        <fullName evidence="3">KATNIP domain-containing protein</fullName>
    </recommendedName>
</protein>
<gene>
    <name evidence="1" type="ORF">TRFO_11235</name>
</gene>
<dbReference type="AlphaFoldDB" id="A0A1J4JA88"/>
<dbReference type="EMBL" id="MLAK01001326">
    <property type="protein sequence ID" value="OHS94365.1"/>
    <property type="molecule type" value="Genomic_DNA"/>
</dbReference>